<accession>L0A781</accession>
<dbReference type="Gene3D" id="3.30.565.10">
    <property type="entry name" value="Histidine kinase-like ATPase, C-terminal domain"/>
    <property type="match status" value="1"/>
</dbReference>
<dbReference type="SUPFAM" id="SSF158472">
    <property type="entry name" value="HAMP domain-like"/>
    <property type="match status" value="1"/>
</dbReference>
<dbReference type="OrthoDB" id="59230at2"/>
<dbReference type="EMBL" id="CP003383">
    <property type="protein sequence ID" value="AFZ69718.1"/>
    <property type="molecule type" value="Genomic_DNA"/>
</dbReference>
<dbReference type="FunFam" id="3.30.565.10:FF:000006">
    <property type="entry name" value="Sensor histidine kinase WalK"/>
    <property type="match status" value="1"/>
</dbReference>
<dbReference type="PRINTS" id="PR00344">
    <property type="entry name" value="BCTRLSENSOR"/>
</dbReference>
<dbReference type="KEGG" id="dpd:Deipe_4381"/>
<dbReference type="PROSITE" id="PS50109">
    <property type="entry name" value="HIS_KIN"/>
    <property type="match status" value="1"/>
</dbReference>
<feature type="transmembrane region" description="Helical" evidence="8">
    <location>
        <begin position="21"/>
        <end position="48"/>
    </location>
</feature>
<gene>
    <name evidence="11" type="ordered locus">Deipe_4381</name>
</gene>
<dbReference type="EC" id="2.7.13.3" evidence="3"/>
<keyword evidence="8" id="KW-0812">Transmembrane</keyword>
<dbReference type="InterPro" id="IPR005467">
    <property type="entry name" value="His_kinase_dom"/>
</dbReference>
<dbReference type="InterPro" id="IPR036890">
    <property type="entry name" value="HATPase_C_sf"/>
</dbReference>
<dbReference type="SUPFAM" id="SSF55874">
    <property type="entry name" value="ATPase domain of HSP90 chaperone/DNA topoisomerase II/histidine kinase"/>
    <property type="match status" value="1"/>
</dbReference>
<dbReference type="InterPro" id="IPR003660">
    <property type="entry name" value="HAMP_dom"/>
</dbReference>
<dbReference type="InterPro" id="IPR004358">
    <property type="entry name" value="Sig_transdc_His_kin-like_C"/>
</dbReference>
<proteinExistence type="predicted"/>
<evidence type="ECO:0000256" key="8">
    <source>
        <dbReference type="SAM" id="Phobius"/>
    </source>
</evidence>
<dbReference type="Proteomes" id="UP000010467">
    <property type="component" value="Plasmid pDEIPE01"/>
</dbReference>
<dbReference type="SMART" id="SM00388">
    <property type="entry name" value="HisKA"/>
    <property type="match status" value="1"/>
</dbReference>
<feature type="domain" description="Histidine kinase" evidence="9">
    <location>
        <begin position="163"/>
        <end position="378"/>
    </location>
</feature>
<dbReference type="PATRIC" id="fig|937777.3.peg.4414"/>
<name>L0A781_DEIPD</name>
<dbReference type="GO" id="GO:0000155">
    <property type="term" value="F:phosphorelay sensor kinase activity"/>
    <property type="evidence" value="ECO:0007669"/>
    <property type="project" value="InterPro"/>
</dbReference>
<dbReference type="InterPro" id="IPR003661">
    <property type="entry name" value="HisK_dim/P_dom"/>
</dbReference>
<dbReference type="SMART" id="SM00304">
    <property type="entry name" value="HAMP"/>
    <property type="match status" value="1"/>
</dbReference>
<organism evidence="11 12">
    <name type="scientific">Deinococcus peraridilitoris (strain DSM 19664 / LMG 22246 / CIP 109416 / KR-200)</name>
    <dbReference type="NCBI Taxonomy" id="937777"/>
    <lineage>
        <taxon>Bacteria</taxon>
        <taxon>Thermotogati</taxon>
        <taxon>Deinococcota</taxon>
        <taxon>Deinococci</taxon>
        <taxon>Deinococcales</taxon>
        <taxon>Deinococcaceae</taxon>
        <taxon>Deinococcus</taxon>
    </lineage>
</organism>
<dbReference type="PANTHER" id="PTHR43711">
    <property type="entry name" value="TWO-COMPONENT HISTIDINE KINASE"/>
    <property type="match status" value="1"/>
</dbReference>
<evidence type="ECO:0000256" key="1">
    <source>
        <dbReference type="ARBA" id="ARBA00000085"/>
    </source>
</evidence>
<dbReference type="CDD" id="cd00082">
    <property type="entry name" value="HisKA"/>
    <property type="match status" value="1"/>
</dbReference>
<evidence type="ECO:0000259" key="10">
    <source>
        <dbReference type="PROSITE" id="PS50885"/>
    </source>
</evidence>
<feature type="domain" description="HAMP" evidence="10">
    <location>
        <begin position="103"/>
        <end position="155"/>
    </location>
</feature>
<evidence type="ECO:0000256" key="5">
    <source>
        <dbReference type="ARBA" id="ARBA00022679"/>
    </source>
</evidence>
<dbReference type="CDD" id="cd06225">
    <property type="entry name" value="HAMP"/>
    <property type="match status" value="1"/>
</dbReference>
<dbReference type="SMART" id="SM00387">
    <property type="entry name" value="HATPase_c"/>
    <property type="match status" value="1"/>
</dbReference>
<feature type="transmembrane region" description="Helical" evidence="8">
    <location>
        <begin position="78"/>
        <end position="101"/>
    </location>
</feature>
<reference evidence="12" key="1">
    <citation type="submission" date="2012-03" db="EMBL/GenBank/DDBJ databases">
        <title>Complete sequence of plasmid 1 of Deinococcus peraridilitoris DSM 19664.</title>
        <authorList>
            <person name="Lucas S."/>
            <person name="Copeland A."/>
            <person name="Lapidus A."/>
            <person name="Glavina del Rio T."/>
            <person name="Dalin E."/>
            <person name="Tice H."/>
            <person name="Bruce D."/>
            <person name="Goodwin L."/>
            <person name="Pitluck S."/>
            <person name="Peters L."/>
            <person name="Mikhailova N."/>
            <person name="Lu M."/>
            <person name="Kyrpides N."/>
            <person name="Mavromatis K."/>
            <person name="Ivanova N."/>
            <person name="Brettin T."/>
            <person name="Detter J.C."/>
            <person name="Han C."/>
            <person name="Larimer F."/>
            <person name="Land M."/>
            <person name="Hauser L."/>
            <person name="Markowitz V."/>
            <person name="Cheng J.-F."/>
            <person name="Hugenholtz P."/>
            <person name="Woyke T."/>
            <person name="Wu D."/>
            <person name="Pukall R."/>
            <person name="Steenblock K."/>
            <person name="Brambilla E."/>
            <person name="Klenk H.-P."/>
            <person name="Eisen J.A."/>
        </authorList>
    </citation>
    <scope>NUCLEOTIDE SEQUENCE [LARGE SCALE GENOMIC DNA]</scope>
    <source>
        <strain evidence="12">DSM 19664 / LMG 22246 / CIP 109416 / KR-200</strain>
        <plasmid evidence="12">Plasmid pDEIPE01</plasmid>
    </source>
</reference>
<dbReference type="InterPro" id="IPR050736">
    <property type="entry name" value="Sensor_HK_Regulatory"/>
</dbReference>
<keyword evidence="7" id="KW-0902">Two-component regulatory system</keyword>
<evidence type="ECO:0000256" key="3">
    <source>
        <dbReference type="ARBA" id="ARBA00012438"/>
    </source>
</evidence>
<evidence type="ECO:0000256" key="7">
    <source>
        <dbReference type="ARBA" id="ARBA00023012"/>
    </source>
</evidence>
<dbReference type="Gene3D" id="6.10.340.10">
    <property type="match status" value="1"/>
</dbReference>
<comment type="catalytic activity">
    <reaction evidence="1">
        <text>ATP + protein L-histidine = ADP + protein N-phospho-L-histidine.</text>
        <dbReference type="EC" id="2.7.13.3"/>
    </reaction>
</comment>
<evidence type="ECO:0000256" key="2">
    <source>
        <dbReference type="ARBA" id="ARBA00004370"/>
    </source>
</evidence>
<keyword evidence="6 11" id="KW-0418">Kinase</keyword>
<evidence type="ECO:0000313" key="12">
    <source>
        <dbReference type="Proteomes" id="UP000010467"/>
    </source>
</evidence>
<dbReference type="Pfam" id="PF02518">
    <property type="entry name" value="HATPase_c"/>
    <property type="match status" value="1"/>
</dbReference>
<dbReference type="SUPFAM" id="SSF47384">
    <property type="entry name" value="Homodimeric domain of signal transducing histidine kinase"/>
    <property type="match status" value="1"/>
</dbReference>
<evidence type="ECO:0000256" key="4">
    <source>
        <dbReference type="ARBA" id="ARBA00022553"/>
    </source>
</evidence>
<sequence length="380" mass="42103">MNRPQREVRTRLSGLSLRLKLLLSYLAVIALAAAMLILIAQLTAPLFYRQHIDEMVQTFGIQNIPEMRRQLTAGFNGAFGSALVVASLVTLLLAFLVSFFVSRRIIEPVRRVSQASTRIAAGHYGERLPEGDHDELGELTRGFNQMAAALEATEARRRELIGTVAHELRTPLAGMRGYTEGLLDGVFEIQEAGPDIIREIRRLERLVDDLSLVTRAEDRAIPIHVQSVSLNEVARATVAQLARSFERKSLTLSVHAPEEVLVLADPDRFTQVLVNLLSNALRHTVSGGVTVRIETRGPWGVLEVTDTGEGITESDLPHVFERFYRSDKSRARDAEESLGAGVGLTISRHLLEAMNGEIHVRSERNTGTTFTVHLPLQRTA</sequence>
<dbReference type="GO" id="GO:0016020">
    <property type="term" value="C:membrane"/>
    <property type="evidence" value="ECO:0007669"/>
    <property type="project" value="UniProtKB-SubCell"/>
</dbReference>
<keyword evidence="5" id="KW-0808">Transferase</keyword>
<dbReference type="PROSITE" id="PS50885">
    <property type="entry name" value="HAMP"/>
    <property type="match status" value="1"/>
</dbReference>
<dbReference type="Pfam" id="PF00512">
    <property type="entry name" value="HisKA"/>
    <property type="match status" value="1"/>
</dbReference>
<comment type="subcellular location">
    <subcellularLocation>
        <location evidence="2">Membrane</location>
    </subcellularLocation>
</comment>
<keyword evidence="8" id="KW-1133">Transmembrane helix</keyword>
<evidence type="ECO:0000259" key="9">
    <source>
        <dbReference type="PROSITE" id="PS50109"/>
    </source>
</evidence>
<dbReference type="CDD" id="cd00075">
    <property type="entry name" value="HATPase"/>
    <property type="match status" value="1"/>
</dbReference>
<dbReference type="AlphaFoldDB" id="L0A781"/>
<dbReference type="HOGENOM" id="CLU_000445_89_3_0"/>
<evidence type="ECO:0000313" key="11">
    <source>
        <dbReference type="EMBL" id="AFZ69718.1"/>
    </source>
</evidence>
<dbReference type="RefSeq" id="WP_015231618.1">
    <property type="nucleotide sequence ID" value="NC_019789.1"/>
</dbReference>
<keyword evidence="4" id="KW-0597">Phosphoprotein</keyword>
<protein>
    <recommendedName>
        <fullName evidence="3">histidine kinase</fullName>
        <ecNumber evidence="3">2.7.13.3</ecNumber>
    </recommendedName>
</protein>
<dbReference type="InterPro" id="IPR003594">
    <property type="entry name" value="HATPase_dom"/>
</dbReference>
<dbReference type="Gene3D" id="1.10.287.130">
    <property type="match status" value="1"/>
</dbReference>
<dbReference type="InterPro" id="IPR036097">
    <property type="entry name" value="HisK_dim/P_sf"/>
</dbReference>
<keyword evidence="8" id="KW-0472">Membrane</keyword>
<dbReference type="PANTHER" id="PTHR43711:SF1">
    <property type="entry name" value="HISTIDINE KINASE 1"/>
    <property type="match status" value="1"/>
</dbReference>
<keyword evidence="11" id="KW-0614">Plasmid</keyword>
<evidence type="ECO:0000256" key="6">
    <source>
        <dbReference type="ARBA" id="ARBA00022777"/>
    </source>
</evidence>
<dbReference type="Pfam" id="PF00672">
    <property type="entry name" value="HAMP"/>
    <property type="match status" value="1"/>
</dbReference>
<geneLocation type="plasmid" evidence="11 12">
    <name>pDEIPE01</name>
</geneLocation>
<keyword evidence="12" id="KW-1185">Reference proteome</keyword>